<evidence type="ECO:0000313" key="3">
    <source>
        <dbReference type="Proteomes" id="UP000221980"/>
    </source>
</evidence>
<sequence length="312" mass="34324">MPNYLREAEKNTSAQKHSTDSNLDSFTPGNDSITLDQIRNYKFWKENISQYYKFMVVTKEHLKRLDLTLKSMDSAESSKINLAKNIGTTALGSILSTAGTAASGAIGGAIGTAIAGPVGTIVGTGIGMASSTGLNYLSKKAVGKLNDQLGIVHPYPKTRNMILDINNYDKNLITKTIKTETNKDNLKVTAANLLTSQLVGKLSPVKIPVYQLADLAVSHHKASGKLRKDKAEHILDFTKKINEVLDESHSDAVKFMRRAYGDHKMSLTGFSSRIKREKLTLDTMVRTKNKIEIRINSINRQVLKLSSENKGE</sequence>
<keyword evidence="3" id="KW-1185">Reference proteome</keyword>
<feature type="compositionally biased region" description="Basic and acidic residues" evidence="1">
    <location>
        <begin position="1"/>
        <end position="10"/>
    </location>
</feature>
<accession>A0A2D0JSJ7</accession>
<proteinExistence type="predicted"/>
<comment type="caution">
    <text evidence="2">The sequence shown here is derived from an EMBL/GenBank/DDBJ whole genome shotgun (WGS) entry which is preliminary data.</text>
</comment>
<dbReference type="OrthoDB" id="6466375at2"/>
<protein>
    <submittedName>
        <fullName evidence="2">Uncharacterized protein</fullName>
    </submittedName>
</protein>
<dbReference type="AlphaFoldDB" id="A0A2D0JSJ7"/>
<gene>
    <name evidence="2" type="ORF">Xmir_01658</name>
</gene>
<organism evidence="2 3">
    <name type="scientific">Xenorhabdus miraniensis</name>
    <dbReference type="NCBI Taxonomy" id="351674"/>
    <lineage>
        <taxon>Bacteria</taxon>
        <taxon>Pseudomonadati</taxon>
        <taxon>Pseudomonadota</taxon>
        <taxon>Gammaproteobacteria</taxon>
        <taxon>Enterobacterales</taxon>
        <taxon>Morganellaceae</taxon>
        <taxon>Xenorhabdus</taxon>
    </lineage>
</organism>
<dbReference type="RefSeq" id="WP_099113926.1">
    <property type="nucleotide sequence ID" value="NZ_CAWNQI010000095.1"/>
</dbReference>
<dbReference type="Proteomes" id="UP000221980">
    <property type="component" value="Unassembled WGS sequence"/>
</dbReference>
<reference evidence="2 3" key="1">
    <citation type="journal article" date="2017" name="Nat. Microbiol.">
        <title>Natural product diversity associated with the nematode symbionts Photorhabdus and Xenorhabdus.</title>
        <authorList>
            <person name="Tobias N.J."/>
            <person name="Wolff H."/>
            <person name="Djahanschiri B."/>
            <person name="Grundmann F."/>
            <person name="Kronenwerth M."/>
            <person name="Shi Y.M."/>
            <person name="Simonyi S."/>
            <person name="Grun P."/>
            <person name="Shapiro-Ilan D."/>
            <person name="Pidot S.J."/>
            <person name="Stinear T.P."/>
            <person name="Ebersberger I."/>
            <person name="Bode H.B."/>
        </authorList>
    </citation>
    <scope>NUCLEOTIDE SEQUENCE [LARGE SCALE GENOMIC DNA]</scope>
    <source>
        <strain evidence="2 3">DSM 17902</strain>
    </source>
</reference>
<name>A0A2D0JSJ7_9GAMM</name>
<evidence type="ECO:0000256" key="1">
    <source>
        <dbReference type="SAM" id="MobiDB-lite"/>
    </source>
</evidence>
<feature type="region of interest" description="Disordered" evidence="1">
    <location>
        <begin position="1"/>
        <end position="26"/>
    </location>
</feature>
<dbReference type="EMBL" id="NITZ01000006">
    <property type="protein sequence ID" value="PHM49302.1"/>
    <property type="molecule type" value="Genomic_DNA"/>
</dbReference>
<feature type="compositionally biased region" description="Polar residues" evidence="1">
    <location>
        <begin position="11"/>
        <end position="26"/>
    </location>
</feature>
<evidence type="ECO:0000313" key="2">
    <source>
        <dbReference type="EMBL" id="PHM49302.1"/>
    </source>
</evidence>